<dbReference type="InterPro" id="IPR036884">
    <property type="entry name" value="2Fe-2S-bd_dom_sf"/>
</dbReference>
<proteinExistence type="predicted"/>
<dbReference type="SUPFAM" id="SSF54292">
    <property type="entry name" value="2Fe-2S ferredoxin-like"/>
    <property type="match status" value="1"/>
</dbReference>
<keyword evidence="2" id="KW-0479">Metal-binding</keyword>
<dbReference type="Pfam" id="PF01799">
    <property type="entry name" value="Fer2_2"/>
    <property type="match status" value="1"/>
</dbReference>
<evidence type="ECO:0000313" key="6">
    <source>
        <dbReference type="EMBL" id="CAA9225897.1"/>
    </source>
</evidence>
<keyword evidence="3" id="KW-0408">Iron</keyword>
<evidence type="ECO:0000259" key="5">
    <source>
        <dbReference type="PROSITE" id="PS51085"/>
    </source>
</evidence>
<protein>
    <recommendedName>
        <fullName evidence="5">2Fe-2S ferredoxin-type domain-containing protein</fullName>
    </recommendedName>
</protein>
<dbReference type="Pfam" id="PF00111">
    <property type="entry name" value="Fer2"/>
    <property type="match status" value="1"/>
</dbReference>
<dbReference type="InterPro" id="IPR002888">
    <property type="entry name" value="2Fe-2S-bd"/>
</dbReference>
<dbReference type="PANTHER" id="PTHR44379:SF8">
    <property type="entry name" value="XANTHINE DEHYDROGENASE IRON-SULFUR-BINDING SUBUNIT XDHC-RELATED"/>
    <property type="match status" value="1"/>
</dbReference>
<sequence length="521" mass="54201">MTEPLQFEVDGRQVEVADDGASLLEVLRDRLGVRSAKDGCSPQGQCGCCTVLVDGQPRVSCVTPARRVKGRQVTTVDGLDPDVRDRWARAFLDCGASQCGFCTPGIVVRLAALEDPSPAKVDTALLAHLCRCTGWRSILDAAESVHAGVASTGRPSRDLAAAGRRATIEGRATQRVGLDVVLGDGGFADDTAPQEALVAVPDSAGGWAVGETLSEARRLAGKVQGRRTTIDLRHPLEVPPGPWDLTLRTTWVDPGYLEPDASWCAPGGTPYTPLANGGAFGGKSNAAERLGGVARRLADEHGRAVRVVLTREDAVRGGPKRPPLAAGVGADGRGVVRVARTAGIAAALSAVPGLDLAVEEVDVPGPPTSTALHAAGWAEAVVLREALRREPGATTSAVDPFGGGRAEATVDASGIHVRVSCGQVLDDVVLRSYCVGAAHMALGWVTSEGLAVDEHGEVHDLTIRSFGILRARDMPPVDVEIVPSDEAPVNGSDAVFAAVAAAVWLEQGRPPEWPTTRGALT</sequence>
<dbReference type="InterPro" id="IPR012675">
    <property type="entry name" value="Beta-grasp_dom_sf"/>
</dbReference>
<dbReference type="Gene3D" id="1.10.150.120">
    <property type="entry name" value="[2Fe-2S]-binding domain"/>
    <property type="match status" value="1"/>
</dbReference>
<accession>A0A6J4HIM7</accession>
<dbReference type="PROSITE" id="PS51085">
    <property type="entry name" value="2FE2S_FER_2"/>
    <property type="match status" value="1"/>
</dbReference>
<evidence type="ECO:0000256" key="1">
    <source>
        <dbReference type="ARBA" id="ARBA00022714"/>
    </source>
</evidence>
<dbReference type="EMBL" id="CADCTF010000045">
    <property type="protein sequence ID" value="CAA9225897.1"/>
    <property type="molecule type" value="Genomic_DNA"/>
</dbReference>
<dbReference type="Gene3D" id="3.30.365.10">
    <property type="entry name" value="Aldehyde oxidase/xanthine dehydrogenase, molybdopterin binding domain"/>
    <property type="match status" value="3"/>
</dbReference>
<dbReference type="InterPro" id="IPR037165">
    <property type="entry name" value="AldOxase/xan_DH_Mopterin-bd_sf"/>
</dbReference>
<dbReference type="GO" id="GO:0051537">
    <property type="term" value="F:2 iron, 2 sulfur cluster binding"/>
    <property type="evidence" value="ECO:0007669"/>
    <property type="project" value="UniProtKB-KW"/>
</dbReference>
<dbReference type="InterPro" id="IPR051452">
    <property type="entry name" value="Diverse_Oxidoreductases"/>
</dbReference>
<gene>
    <name evidence="6" type="ORF">AVDCRST_MAG50-825</name>
</gene>
<organism evidence="6">
    <name type="scientific">uncultured Acidimicrobiales bacterium</name>
    <dbReference type="NCBI Taxonomy" id="310071"/>
    <lineage>
        <taxon>Bacteria</taxon>
        <taxon>Bacillati</taxon>
        <taxon>Actinomycetota</taxon>
        <taxon>Acidimicrobiia</taxon>
        <taxon>Acidimicrobiales</taxon>
        <taxon>environmental samples</taxon>
    </lineage>
</organism>
<dbReference type="AlphaFoldDB" id="A0A6J4HIM7"/>
<keyword evidence="4" id="KW-0411">Iron-sulfur</keyword>
<evidence type="ECO:0000256" key="3">
    <source>
        <dbReference type="ARBA" id="ARBA00023004"/>
    </source>
</evidence>
<dbReference type="InterPro" id="IPR036010">
    <property type="entry name" value="2Fe-2S_ferredoxin-like_sf"/>
</dbReference>
<name>A0A6J4HIM7_9ACTN</name>
<feature type="domain" description="2Fe-2S ferredoxin-type" evidence="5">
    <location>
        <begin position="3"/>
        <end position="79"/>
    </location>
</feature>
<evidence type="ECO:0000256" key="2">
    <source>
        <dbReference type="ARBA" id="ARBA00022723"/>
    </source>
</evidence>
<dbReference type="GO" id="GO:0046872">
    <property type="term" value="F:metal ion binding"/>
    <property type="evidence" value="ECO:0007669"/>
    <property type="project" value="UniProtKB-KW"/>
</dbReference>
<dbReference type="CDD" id="cd00207">
    <property type="entry name" value="fer2"/>
    <property type="match status" value="1"/>
</dbReference>
<reference evidence="6" key="1">
    <citation type="submission" date="2020-02" db="EMBL/GenBank/DDBJ databases">
        <authorList>
            <person name="Meier V. D."/>
        </authorList>
    </citation>
    <scope>NUCLEOTIDE SEQUENCE</scope>
    <source>
        <strain evidence="6">AVDCRST_MAG50</strain>
    </source>
</reference>
<dbReference type="Gene3D" id="3.10.20.30">
    <property type="match status" value="1"/>
</dbReference>
<dbReference type="PANTHER" id="PTHR44379">
    <property type="entry name" value="OXIDOREDUCTASE WITH IRON-SULFUR SUBUNIT"/>
    <property type="match status" value="1"/>
</dbReference>
<dbReference type="SUPFAM" id="SSF47741">
    <property type="entry name" value="CO dehydrogenase ISP C-domain like"/>
    <property type="match status" value="1"/>
</dbReference>
<dbReference type="InterPro" id="IPR001041">
    <property type="entry name" value="2Fe-2S_ferredoxin-type"/>
</dbReference>
<dbReference type="GO" id="GO:0016491">
    <property type="term" value="F:oxidoreductase activity"/>
    <property type="evidence" value="ECO:0007669"/>
    <property type="project" value="InterPro"/>
</dbReference>
<dbReference type="SUPFAM" id="SSF56003">
    <property type="entry name" value="Molybdenum cofactor-binding domain"/>
    <property type="match status" value="1"/>
</dbReference>
<evidence type="ECO:0000256" key="4">
    <source>
        <dbReference type="ARBA" id="ARBA00023014"/>
    </source>
</evidence>
<keyword evidence="1" id="KW-0001">2Fe-2S</keyword>